<feature type="transmembrane region" description="Helical" evidence="1">
    <location>
        <begin position="62"/>
        <end position="81"/>
    </location>
</feature>
<dbReference type="Proteomes" id="UP000887023">
    <property type="component" value="Chromosome"/>
</dbReference>
<evidence type="ECO:0000256" key="1">
    <source>
        <dbReference type="SAM" id="Phobius"/>
    </source>
</evidence>
<evidence type="ECO:0000313" key="2">
    <source>
        <dbReference type="EMBL" id="QXQ15733.1"/>
    </source>
</evidence>
<dbReference type="InterPro" id="IPR007354">
    <property type="entry name" value="CruF-like"/>
</dbReference>
<feature type="transmembrane region" description="Helical" evidence="1">
    <location>
        <begin position="235"/>
        <end position="257"/>
    </location>
</feature>
<feature type="transmembrane region" description="Helical" evidence="1">
    <location>
        <begin position="131"/>
        <end position="148"/>
    </location>
</feature>
<dbReference type="Pfam" id="PF04240">
    <property type="entry name" value="Caroten_synth"/>
    <property type="match status" value="1"/>
</dbReference>
<feature type="transmembrane region" description="Helical" evidence="1">
    <location>
        <begin position="37"/>
        <end position="55"/>
    </location>
</feature>
<organism evidence="2 3">
    <name type="scientific">Skermania pinensis</name>
    <dbReference type="NCBI Taxonomy" id="39122"/>
    <lineage>
        <taxon>Bacteria</taxon>
        <taxon>Bacillati</taxon>
        <taxon>Actinomycetota</taxon>
        <taxon>Actinomycetes</taxon>
        <taxon>Mycobacteriales</taxon>
        <taxon>Gordoniaceae</taxon>
        <taxon>Skermania</taxon>
    </lineage>
</organism>
<gene>
    <name evidence="2" type="ORF">KV203_06945</name>
</gene>
<dbReference type="EMBL" id="CP079105">
    <property type="protein sequence ID" value="QXQ15733.1"/>
    <property type="molecule type" value="Genomic_DNA"/>
</dbReference>
<proteinExistence type="predicted"/>
<keyword evidence="1" id="KW-0812">Transmembrane</keyword>
<reference evidence="2" key="1">
    <citation type="submission" date="2021-07" db="EMBL/GenBank/DDBJ databases">
        <title>Candidatus Kaistella beijingensis sp. nov. isolated from a municipal wastewater treatment plant is involved in sludge foaming.</title>
        <authorList>
            <person name="Song Y."/>
            <person name="Liu S.-J."/>
        </authorList>
    </citation>
    <scope>NUCLEOTIDE SEQUENCE</scope>
    <source>
        <strain evidence="2">DSM 43998</strain>
    </source>
</reference>
<keyword evidence="1" id="KW-1133">Transmembrane helix</keyword>
<evidence type="ECO:0000313" key="3">
    <source>
        <dbReference type="Proteomes" id="UP000887023"/>
    </source>
</evidence>
<feature type="transmembrane region" description="Helical" evidence="1">
    <location>
        <begin position="101"/>
        <end position="124"/>
    </location>
</feature>
<sequence>MLRRGRTTAAVTLLLALGCVAAQIGYPLSHGGTRDWLTVAVVGFGAAAALSHAAATRGVRFAAAFGATTAGIGLVAEAVGTETGFPFGCYDYAVGRLGPDLAGVPLVIPLAWTAGSYPVFVVATLVWRRRATRIAAIATAMTGWDLYLDPQMVADGQWSWCAAGPTLPGLGPLAIPYSNYLGWLIVTAVMATVILALADRARPATGSPAVPVGLFCWTWLGSAVAHGLLLGNPNLHWSALYGLVGMGTLGVPLLLAWSRRRSIRRTDMAR</sequence>
<keyword evidence="1" id="KW-0472">Membrane</keyword>
<feature type="transmembrane region" description="Helical" evidence="1">
    <location>
        <begin position="210"/>
        <end position="229"/>
    </location>
</feature>
<accession>A0ABX8SD55</accession>
<dbReference type="PROSITE" id="PS51257">
    <property type="entry name" value="PROKAR_LIPOPROTEIN"/>
    <property type="match status" value="1"/>
</dbReference>
<keyword evidence="3" id="KW-1185">Reference proteome</keyword>
<name>A0ABX8SD55_9ACTN</name>
<dbReference type="PANTHER" id="PTHR39419:SF1">
    <property type="entry name" value="SLL0814 PROTEIN"/>
    <property type="match status" value="1"/>
</dbReference>
<feature type="transmembrane region" description="Helical" evidence="1">
    <location>
        <begin position="180"/>
        <end position="198"/>
    </location>
</feature>
<protein>
    <submittedName>
        <fullName evidence="2">Carotenoid biosynthesis protein</fullName>
    </submittedName>
</protein>
<dbReference type="PANTHER" id="PTHR39419">
    <property type="entry name" value="SLL0814 PROTEIN"/>
    <property type="match status" value="1"/>
</dbReference>